<keyword evidence="1 4" id="KW-0963">Cytoplasm</keyword>
<keyword evidence="3 4" id="KW-0810">Translation regulation</keyword>
<evidence type="ECO:0000313" key="5">
    <source>
        <dbReference type="EMBL" id="CUU01584.1"/>
    </source>
</evidence>
<dbReference type="EMBL" id="FAOO01000002">
    <property type="protein sequence ID" value="CUU01584.1"/>
    <property type="molecule type" value="Genomic_DNA"/>
</dbReference>
<accession>A0A0S4MRC3</accession>
<evidence type="ECO:0000256" key="4">
    <source>
        <dbReference type="HAMAP-Rule" id="MF_01185"/>
    </source>
</evidence>
<reference evidence="6" key="1">
    <citation type="submission" date="2015-11" db="EMBL/GenBank/DDBJ databases">
        <authorList>
            <person name="Varghese N."/>
        </authorList>
    </citation>
    <scope>NUCLEOTIDE SEQUENCE [LARGE SCALE GENOMIC DNA]</scope>
</reference>
<keyword evidence="4" id="KW-0143">Chaperone</keyword>
<dbReference type="SUPFAM" id="SSF141457">
    <property type="entry name" value="BH3618-like"/>
    <property type="match status" value="1"/>
</dbReference>
<dbReference type="AlphaFoldDB" id="A0A0S4MRC3"/>
<evidence type="ECO:0000256" key="1">
    <source>
        <dbReference type="ARBA" id="ARBA00022490"/>
    </source>
</evidence>
<comment type="similarity">
    <text evidence="4">Belongs to the FliW family.</text>
</comment>
<keyword evidence="5" id="KW-0282">Flagellum</keyword>
<dbReference type="Pfam" id="PF02623">
    <property type="entry name" value="FliW"/>
    <property type="match status" value="1"/>
</dbReference>
<dbReference type="OrthoDB" id="9801235at2"/>
<comment type="subunit">
    <text evidence="4">Interacts with translational regulator CsrA and flagellin(s).</text>
</comment>
<comment type="function">
    <text evidence="4">Acts as an anti-CsrA protein, binds CsrA and prevents it from repressing translation of its target genes, one of which is flagellin. Binds to flagellin and participates in the assembly of the flagellum.</text>
</comment>
<dbReference type="STRING" id="1643428.GCA_001442855_00275"/>
<name>A0A0S4MRC3_9BACT</name>
<keyword evidence="5" id="KW-0966">Cell projection</keyword>
<evidence type="ECO:0000256" key="3">
    <source>
        <dbReference type="ARBA" id="ARBA00022845"/>
    </source>
</evidence>
<keyword evidence="5" id="KW-0969">Cilium</keyword>
<keyword evidence="2 4" id="KW-1005">Bacterial flagellum biogenesis</keyword>
<dbReference type="GO" id="GO:0005737">
    <property type="term" value="C:cytoplasm"/>
    <property type="evidence" value="ECO:0007669"/>
    <property type="project" value="UniProtKB-SubCell"/>
</dbReference>
<dbReference type="InterPro" id="IPR024046">
    <property type="entry name" value="Flagellar_assmbl_FliW_dom_sf"/>
</dbReference>
<dbReference type="PANTHER" id="PTHR39190">
    <property type="entry name" value="FLAGELLAR ASSEMBLY FACTOR FLIW"/>
    <property type="match status" value="1"/>
</dbReference>
<dbReference type="Gene3D" id="2.30.290.10">
    <property type="entry name" value="BH3618-like"/>
    <property type="match status" value="1"/>
</dbReference>
<dbReference type="PANTHER" id="PTHR39190:SF1">
    <property type="entry name" value="FLAGELLAR ASSEMBLY FACTOR FLIW"/>
    <property type="match status" value="1"/>
</dbReference>
<evidence type="ECO:0000313" key="6">
    <source>
        <dbReference type="Proteomes" id="UP000320623"/>
    </source>
</evidence>
<gene>
    <name evidence="4" type="primary">fliW</name>
    <name evidence="5" type="ORF">JGI1_00288</name>
</gene>
<proteinExistence type="inferred from homology"/>
<dbReference type="RefSeq" id="WP_140944093.1">
    <property type="nucleotide sequence ID" value="NZ_FAOO01000002.1"/>
</dbReference>
<sequence length="131" mass="15284">MKIKNSQFGEIEFDDEMILSFPNGIIGFEELKKFIIVEDEECKPFRWLFSIDEPEIGFAVLEPTFVIENYYQRIGFDPQIFALFTIVTLNRDILKISVNLKAPIVIDKLKKLGKQIILDDPELEVTHQLFT</sequence>
<dbReference type="InterPro" id="IPR003775">
    <property type="entry name" value="Flagellar_assembly_factor_FliW"/>
</dbReference>
<protein>
    <recommendedName>
        <fullName evidence="4">Flagellar assembly factor FliW</fullName>
    </recommendedName>
</protein>
<evidence type="ECO:0000256" key="2">
    <source>
        <dbReference type="ARBA" id="ARBA00022795"/>
    </source>
</evidence>
<dbReference type="GO" id="GO:0044780">
    <property type="term" value="P:bacterial-type flagellum assembly"/>
    <property type="evidence" value="ECO:0007669"/>
    <property type="project" value="UniProtKB-UniRule"/>
</dbReference>
<organism evidence="5 6">
    <name type="scientific">Candidatus Thermokryptus mobilis</name>
    <dbReference type="NCBI Taxonomy" id="1643428"/>
    <lineage>
        <taxon>Bacteria</taxon>
        <taxon>Pseudomonadati</taxon>
        <taxon>Candidatus Kryptoniota</taxon>
        <taxon>Candidatus Thermokryptus</taxon>
    </lineage>
</organism>
<dbReference type="GO" id="GO:0006417">
    <property type="term" value="P:regulation of translation"/>
    <property type="evidence" value="ECO:0007669"/>
    <property type="project" value="UniProtKB-KW"/>
</dbReference>
<comment type="subcellular location">
    <subcellularLocation>
        <location evidence="4">Cytoplasm</location>
    </subcellularLocation>
</comment>
<dbReference type="HAMAP" id="MF_01185">
    <property type="entry name" value="FliW"/>
    <property type="match status" value="1"/>
</dbReference>
<keyword evidence="6" id="KW-1185">Reference proteome</keyword>
<dbReference type="Proteomes" id="UP000320623">
    <property type="component" value="Unassembled WGS sequence"/>
</dbReference>